<evidence type="ECO:0000256" key="3">
    <source>
        <dbReference type="ARBA" id="ARBA00022729"/>
    </source>
</evidence>
<dbReference type="Proteomes" id="UP001170379">
    <property type="component" value="Unassembled WGS sequence"/>
</dbReference>
<evidence type="ECO:0000256" key="4">
    <source>
        <dbReference type="SAM" id="SignalP"/>
    </source>
</evidence>
<keyword evidence="3 4" id="KW-0732">Signal</keyword>
<proteinExistence type="inferred from homology"/>
<comment type="caution">
    <text evidence="6">The sequence shown here is derived from an EMBL/GenBank/DDBJ whole genome shotgun (WGS) entry which is preliminary data.</text>
</comment>
<evidence type="ECO:0000256" key="1">
    <source>
        <dbReference type="ARBA" id="ARBA00004196"/>
    </source>
</evidence>
<protein>
    <submittedName>
        <fullName evidence="6">Sugar ABC transporter substrate-binding protein</fullName>
    </submittedName>
</protein>
<keyword evidence="7" id="KW-1185">Reference proteome</keyword>
<dbReference type="InterPro" id="IPR025997">
    <property type="entry name" value="SBP_2_dom"/>
</dbReference>
<evidence type="ECO:0000256" key="2">
    <source>
        <dbReference type="ARBA" id="ARBA00007639"/>
    </source>
</evidence>
<name>A0ABT7CA15_9MICO</name>
<gene>
    <name evidence="6" type="ORF">C7K25_11275</name>
</gene>
<dbReference type="PROSITE" id="PS51257">
    <property type="entry name" value="PROKAR_LIPOPROTEIN"/>
    <property type="match status" value="1"/>
</dbReference>
<dbReference type="EMBL" id="PXVD01000018">
    <property type="protein sequence ID" value="MDJ1371940.1"/>
    <property type="molecule type" value="Genomic_DNA"/>
</dbReference>
<dbReference type="SUPFAM" id="SSF53822">
    <property type="entry name" value="Periplasmic binding protein-like I"/>
    <property type="match status" value="1"/>
</dbReference>
<sequence>MKNRRYGLLAGGGVALTGLLLAGCSSGGDTGATADAGGAEASGGLTVGFIGSADNEWGTCLLNGAESGAAEAGVEILTASSGQDATQEIANVEDMISRGVDAIVLNTVSVDSLEGAIRTATDAGVPIYLTAVMTEDLDSVLGATVVDLAHVGELAADWVDEDAAGADVTAAVVAGAPGASSDFVAAGFEEALDANVSVVANQPGMFNRGKAQEAAENIIQANPDLDYVFVLNEDMAFGVQTALDAAGSDAQIVTTNGTDPGLQAVTDGTFAATVSDSAAQLGANSVINAVGLLENPDGEKVAQSPVLLVTADNVDEAPAFCE</sequence>
<evidence type="ECO:0000259" key="5">
    <source>
        <dbReference type="Pfam" id="PF13407"/>
    </source>
</evidence>
<dbReference type="PANTHER" id="PTHR46847:SF1">
    <property type="entry name" value="D-ALLOSE-BINDING PERIPLASMIC PROTEIN-RELATED"/>
    <property type="match status" value="1"/>
</dbReference>
<reference evidence="6" key="1">
    <citation type="submission" date="2018-03" db="EMBL/GenBank/DDBJ databases">
        <authorList>
            <person name="Nunes O.C."/>
            <person name="Lopes A.R."/>
            <person name="Froufe H."/>
            <person name="Munoz-Merida A."/>
            <person name="Barroso C."/>
            <person name="Egas C."/>
        </authorList>
    </citation>
    <scope>NUCLEOTIDE SEQUENCE</scope>
    <source>
        <strain evidence="6">ON4</strain>
    </source>
</reference>
<dbReference type="Pfam" id="PF13407">
    <property type="entry name" value="Peripla_BP_4"/>
    <property type="match status" value="1"/>
</dbReference>
<feature type="domain" description="Periplasmic binding protein" evidence="5">
    <location>
        <begin position="52"/>
        <end position="294"/>
    </location>
</feature>
<evidence type="ECO:0000313" key="7">
    <source>
        <dbReference type="Proteomes" id="UP001170379"/>
    </source>
</evidence>
<reference evidence="6" key="2">
    <citation type="journal article" date="2022" name="Sci. Rep.">
        <title>In silico prediction of the enzymes involved in the degradation of the herbicide molinate by Gulosibacter molinativorax ON4T.</title>
        <authorList>
            <person name="Lopes A.R."/>
            <person name="Bunin E."/>
            <person name="Viana A.T."/>
            <person name="Froufe H."/>
            <person name="Munoz-Merida A."/>
            <person name="Pinho D."/>
            <person name="Figueiredo J."/>
            <person name="Barroso C."/>
            <person name="Vaz-Moreira I."/>
            <person name="Bellanger X."/>
            <person name="Egas C."/>
            <person name="Nunes O.C."/>
        </authorList>
    </citation>
    <scope>NUCLEOTIDE SEQUENCE</scope>
    <source>
        <strain evidence="6">ON4</strain>
    </source>
</reference>
<dbReference type="InterPro" id="IPR028082">
    <property type="entry name" value="Peripla_BP_I"/>
</dbReference>
<comment type="subcellular location">
    <subcellularLocation>
        <location evidence="1">Cell envelope</location>
    </subcellularLocation>
</comment>
<organism evidence="6 7">
    <name type="scientific">Gulosibacter molinativorax</name>
    <dbReference type="NCBI Taxonomy" id="256821"/>
    <lineage>
        <taxon>Bacteria</taxon>
        <taxon>Bacillati</taxon>
        <taxon>Actinomycetota</taxon>
        <taxon>Actinomycetes</taxon>
        <taxon>Micrococcales</taxon>
        <taxon>Microbacteriaceae</taxon>
        <taxon>Gulosibacter</taxon>
    </lineage>
</organism>
<feature type="chain" id="PRO_5045369297" evidence="4">
    <location>
        <begin position="23"/>
        <end position="322"/>
    </location>
</feature>
<comment type="similarity">
    <text evidence="2">Belongs to the bacterial solute-binding protein 2 family.</text>
</comment>
<feature type="signal peptide" evidence="4">
    <location>
        <begin position="1"/>
        <end position="22"/>
    </location>
</feature>
<dbReference type="CDD" id="cd01536">
    <property type="entry name" value="PBP1_ABC_sugar_binding-like"/>
    <property type="match status" value="1"/>
</dbReference>
<accession>A0ABT7CA15</accession>
<dbReference type="Gene3D" id="3.40.50.2300">
    <property type="match status" value="2"/>
</dbReference>
<evidence type="ECO:0000313" key="6">
    <source>
        <dbReference type="EMBL" id="MDJ1371940.1"/>
    </source>
</evidence>
<dbReference type="PANTHER" id="PTHR46847">
    <property type="entry name" value="D-ALLOSE-BINDING PERIPLASMIC PROTEIN-RELATED"/>
    <property type="match status" value="1"/>
</dbReference>
<dbReference type="RefSeq" id="WP_051266581.1">
    <property type="nucleotide sequence ID" value="NZ_CP028426.1"/>
</dbReference>